<dbReference type="Proteomes" id="UP000199529">
    <property type="component" value="Unassembled WGS sequence"/>
</dbReference>
<accession>A0A1H3BXK5</accession>
<dbReference type="OrthoDB" id="3695257at2"/>
<feature type="region of interest" description="Disordered" evidence="1">
    <location>
        <begin position="84"/>
        <end position="103"/>
    </location>
</feature>
<evidence type="ECO:0000256" key="1">
    <source>
        <dbReference type="SAM" id="MobiDB-lite"/>
    </source>
</evidence>
<reference evidence="3" key="1">
    <citation type="submission" date="2016-10" db="EMBL/GenBank/DDBJ databases">
        <authorList>
            <person name="Varghese N."/>
            <person name="Submissions S."/>
        </authorList>
    </citation>
    <scope>NUCLEOTIDE SEQUENCE [LARGE SCALE GENOMIC DNA]</scope>
    <source>
        <strain evidence="3">CGMCC 4.3530</strain>
    </source>
</reference>
<dbReference type="AlphaFoldDB" id="A0A1H3BXK5"/>
<proteinExistence type="predicted"/>
<protein>
    <recommendedName>
        <fullName evidence="4">Excreted virulence factor EspC, type VII ESX diderm</fullName>
    </recommendedName>
</protein>
<evidence type="ECO:0000313" key="3">
    <source>
        <dbReference type="Proteomes" id="UP000199529"/>
    </source>
</evidence>
<keyword evidence="3" id="KW-1185">Reference proteome</keyword>
<evidence type="ECO:0000313" key="2">
    <source>
        <dbReference type="EMBL" id="SDX46521.1"/>
    </source>
</evidence>
<evidence type="ECO:0008006" key="4">
    <source>
        <dbReference type="Google" id="ProtNLM"/>
    </source>
</evidence>
<sequence>MSGIRIDVEWLATCAREVRAAGEEIEAAQPAMAAAELAPEAFGALGREAGAAEAYQRLCDLLLDQGRRAGETLTRAGDELGEVVDFHSGGDDDSAVEFRKQEA</sequence>
<organism evidence="2 3">
    <name type="scientific">Saccharopolyspora shandongensis</name>
    <dbReference type="NCBI Taxonomy" id="418495"/>
    <lineage>
        <taxon>Bacteria</taxon>
        <taxon>Bacillati</taxon>
        <taxon>Actinomycetota</taxon>
        <taxon>Actinomycetes</taxon>
        <taxon>Pseudonocardiales</taxon>
        <taxon>Pseudonocardiaceae</taxon>
        <taxon>Saccharopolyspora</taxon>
    </lineage>
</organism>
<gene>
    <name evidence="2" type="ORF">SAMN05216215_101199</name>
</gene>
<dbReference type="RefSeq" id="WP_093265605.1">
    <property type="nucleotide sequence ID" value="NZ_FNOK01000011.1"/>
</dbReference>
<dbReference type="STRING" id="418495.SAMN05216215_101199"/>
<name>A0A1H3BXK5_9PSEU</name>
<dbReference type="EMBL" id="FNOK01000011">
    <property type="protein sequence ID" value="SDX46521.1"/>
    <property type="molecule type" value="Genomic_DNA"/>
</dbReference>